<reference evidence="1" key="1">
    <citation type="journal article" date="2020" name="Stud. Mycol.">
        <title>101 Dothideomycetes genomes: a test case for predicting lifestyles and emergence of pathogens.</title>
        <authorList>
            <person name="Haridas S."/>
            <person name="Albert R."/>
            <person name="Binder M."/>
            <person name="Bloem J."/>
            <person name="Labutti K."/>
            <person name="Salamov A."/>
            <person name="Andreopoulos B."/>
            <person name="Baker S."/>
            <person name="Barry K."/>
            <person name="Bills G."/>
            <person name="Bluhm B."/>
            <person name="Cannon C."/>
            <person name="Castanera R."/>
            <person name="Culley D."/>
            <person name="Daum C."/>
            <person name="Ezra D."/>
            <person name="Gonzalez J."/>
            <person name="Henrissat B."/>
            <person name="Kuo A."/>
            <person name="Liang C."/>
            <person name="Lipzen A."/>
            <person name="Lutzoni F."/>
            <person name="Magnuson J."/>
            <person name="Mondo S."/>
            <person name="Nolan M."/>
            <person name="Ohm R."/>
            <person name="Pangilinan J."/>
            <person name="Park H.-J."/>
            <person name="Ramirez L."/>
            <person name="Alfaro M."/>
            <person name="Sun H."/>
            <person name="Tritt A."/>
            <person name="Yoshinaga Y."/>
            <person name="Zwiers L.-H."/>
            <person name="Turgeon B."/>
            <person name="Goodwin S."/>
            <person name="Spatafora J."/>
            <person name="Crous P."/>
            <person name="Grigoriev I."/>
        </authorList>
    </citation>
    <scope>NUCLEOTIDE SEQUENCE</scope>
    <source>
        <strain evidence="1">CBS 116435</strain>
    </source>
</reference>
<sequence length="154" mass="16148">MAATDGSSAVANGDHASKIKPIEVAISLPSNPGTRLHLHLTTHATSFMLFLTTASIEGGNGLASMGSLVYAMPDRYNPSQPLSTPLYTLPSTLDFATRLAKLLARRTKMACYVGSSVNLSDAIGGGTVEEEMEAFRAVVDTVIAEIGKIEPQPG</sequence>
<dbReference type="OrthoDB" id="5407417at2759"/>
<dbReference type="Pfam" id="PF16093">
    <property type="entry name" value="PAC4"/>
    <property type="match status" value="1"/>
</dbReference>
<protein>
    <submittedName>
        <fullName evidence="1">Uncharacterized protein</fullName>
    </submittedName>
</protein>
<evidence type="ECO:0000313" key="1">
    <source>
        <dbReference type="EMBL" id="KAF2717294.1"/>
    </source>
</evidence>
<proteinExistence type="predicted"/>
<dbReference type="GO" id="GO:0043248">
    <property type="term" value="P:proteasome assembly"/>
    <property type="evidence" value="ECO:0007669"/>
    <property type="project" value="InterPro"/>
</dbReference>
<dbReference type="Gene3D" id="3.30.230.100">
    <property type="match status" value="1"/>
</dbReference>
<dbReference type="EMBL" id="MU003847">
    <property type="protein sequence ID" value="KAF2717294.1"/>
    <property type="molecule type" value="Genomic_DNA"/>
</dbReference>
<organism evidence="1 2">
    <name type="scientific">Polychaeton citri CBS 116435</name>
    <dbReference type="NCBI Taxonomy" id="1314669"/>
    <lineage>
        <taxon>Eukaryota</taxon>
        <taxon>Fungi</taxon>
        <taxon>Dikarya</taxon>
        <taxon>Ascomycota</taxon>
        <taxon>Pezizomycotina</taxon>
        <taxon>Dothideomycetes</taxon>
        <taxon>Dothideomycetidae</taxon>
        <taxon>Capnodiales</taxon>
        <taxon>Capnodiaceae</taxon>
        <taxon>Polychaeton</taxon>
    </lineage>
</organism>
<accession>A0A9P4Q051</accession>
<name>A0A9P4Q051_9PEZI</name>
<comment type="caution">
    <text evidence="1">The sequence shown here is derived from an EMBL/GenBank/DDBJ whole genome shotgun (WGS) entry which is preliminary data.</text>
</comment>
<evidence type="ECO:0000313" key="2">
    <source>
        <dbReference type="Proteomes" id="UP000799441"/>
    </source>
</evidence>
<dbReference type="InterPro" id="IPR032157">
    <property type="entry name" value="PAC4"/>
</dbReference>
<gene>
    <name evidence="1" type="ORF">K431DRAFT_233463</name>
</gene>
<keyword evidence="2" id="KW-1185">Reference proteome</keyword>
<dbReference type="Proteomes" id="UP000799441">
    <property type="component" value="Unassembled WGS sequence"/>
</dbReference>
<dbReference type="AlphaFoldDB" id="A0A9P4Q051"/>